<reference evidence="1 2" key="1">
    <citation type="journal article" date="2019" name="Sci. Rep.">
        <title>Orb-weaving spider Araneus ventricosus genome elucidates the spidroin gene catalogue.</title>
        <authorList>
            <person name="Kono N."/>
            <person name="Nakamura H."/>
            <person name="Ohtoshi R."/>
            <person name="Moran D.A.P."/>
            <person name="Shinohara A."/>
            <person name="Yoshida Y."/>
            <person name="Fujiwara M."/>
            <person name="Mori M."/>
            <person name="Tomita M."/>
            <person name="Arakawa K."/>
        </authorList>
    </citation>
    <scope>NUCLEOTIDE SEQUENCE [LARGE SCALE GENOMIC DNA]</scope>
</reference>
<sequence>MYDRVLHPLFGTFYSNKKSYIPSFGHRMRLLIQDLNMENVDILAKEEETPPWTERNIAVIDDFSKQIKSLTPDSVYLQLFYSHRQQFSTYEAVFTDGSKTVNHVGSAFCF</sequence>
<dbReference type="Proteomes" id="UP000499080">
    <property type="component" value="Unassembled WGS sequence"/>
</dbReference>
<gene>
    <name evidence="1" type="ORF">AVEN_92282_1</name>
</gene>
<dbReference type="OrthoDB" id="6433513at2759"/>
<keyword evidence="2" id="KW-1185">Reference proteome</keyword>
<dbReference type="AlphaFoldDB" id="A0A4Y2AMD0"/>
<evidence type="ECO:0000313" key="1">
    <source>
        <dbReference type="EMBL" id="GBL80375.1"/>
    </source>
</evidence>
<evidence type="ECO:0000313" key="2">
    <source>
        <dbReference type="Proteomes" id="UP000499080"/>
    </source>
</evidence>
<organism evidence="1 2">
    <name type="scientific">Araneus ventricosus</name>
    <name type="common">Orbweaver spider</name>
    <name type="synonym">Epeira ventricosa</name>
    <dbReference type="NCBI Taxonomy" id="182803"/>
    <lineage>
        <taxon>Eukaryota</taxon>
        <taxon>Metazoa</taxon>
        <taxon>Ecdysozoa</taxon>
        <taxon>Arthropoda</taxon>
        <taxon>Chelicerata</taxon>
        <taxon>Arachnida</taxon>
        <taxon>Araneae</taxon>
        <taxon>Araneomorphae</taxon>
        <taxon>Entelegynae</taxon>
        <taxon>Araneoidea</taxon>
        <taxon>Araneidae</taxon>
        <taxon>Araneus</taxon>
    </lineage>
</organism>
<dbReference type="EMBL" id="BGPR01000021">
    <property type="protein sequence ID" value="GBL80375.1"/>
    <property type="molecule type" value="Genomic_DNA"/>
</dbReference>
<protein>
    <submittedName>
        <fullName evidence="1">Uncharacterized protein</fullName>
    </submittedName>
</protein>
<proteinExistence type="predicted"/>
<comment type="caution">
    <text evidence="1">The sequence shown here is derived from an EMBL/GenBank/DDBJ whole genome shotgun (WGS) entry which is preliminary data.</text>
</comment>
<name>A0A4Y2AMD0_ARAVE</name>
<accession>A0A4Y2AMD0</accession>